<evidence type="ECO:0000256" key="5">
    <source>
        <dbReference type="ARBA" id="ARBA00022989"/>
    </source>
</evidence>
<proteinExistence type="predicted"/>
<keyword evidence="6 7" id="KW-0472">Membrane</keyword>
<accession>A0A941IPG3</accession>
<organism evidence="8 9">
    <name type="scientific">Actinospica durhamensis</name>
    <dbReference type="NCBI Taxonomy" id="1508375"/>
    <lineage>
        <taxon>Bacteria</taxon>
        <taxon>Bacillati</taxon>
        <taxon>Actinomycetota</taxon>
        <taxon>Actinomycetes</taxon>
        <taxon>Catenulisporales</taxon>
        <taxon>Actinospicaceae</taxon>
        <taxon>Actinospica</taxon>
    </lineage>
</organism>
<comment type="subcellular location">
    <subcellularLocation>
        <location evidence="1">Cell membrane</location>
        <topology evidence="1">Multi-pass membrane protein</topology>
    </subcellularLocation>
</comment>
<dbReference type="InterPro" id="IPR036259">
    <property type="entry name" value="MFS_trans_sf"/>
</dbReference>
<dbReference type="EMBL" id="JAGSOG010000146">
    <property type="protein sequence ID" value="MBR7836505.1"/>
    <property type="molecule type" value="Genomic_DNA"/>
</dbReference>
<feature type="transmembrane region" description="Helical" evidence="7">
    <location>
        <begin position="387"/>
        <end position="407"/>
    </location>
</feature>
<dbReference type="Pfam" id="PF05977">
    <property type="entry name" value="MFS_3"/>
    <property type="match status" value="1"/>
</dbReference>
<dbReference type="PANTHER" id="PTHR23513:SF6">
    <property type="entry name" value="MAJOR FACILITATOR SUPERFAMILY ASSOCIATED DOMAIN-CONTAINING PROTEIN"/>
    <property type="match status" value="1"/>
</dbReference>
<evidence type="ECO:0000313" key="9">
    <source>
        <dbReference type="Proteomes" id="UP000675781"/>
    </source>
</evidence>
<dbReference type="InterPro" id="IPR010290">
    <property type="entry name" value="TM_effector"/>
</dbReference>
<reference evidence="8" key="1">
    <citation type="submission" date="2021-04" db="EMBL/GenBank/DDBJ databases">
        <title>Genome based classification of Actinospica acidithermotolerans sp. nov., an actinobacterium isolated from an Indonesian hot spring.</title>
        <authorList>
            <person name="Kusuma A.B."/>
            <person name="Putra K.E."/>
            <person name="Nafisah S."/>
            <person name="Loh J."/>
            <person name="Nouioui I."/>
            <person name="Goodfellow M."/>
        </authorList>
    </citation>
    <scope>NUCLEOTIDE SEQUENCE</scope>
    <source>
        <strain evidence="8">CSCA 57</strain>
    </source>
</reference>
<feature type="transmembrane region" description="Helical" evidence="7">
    <location>
        <begin position="363"/>
        <end position="381"/>
    </location>
</feature>
<evidence type="ECO:0000313" key="8">
    <source>
        <dbReference type="EMBL" id="MBR7836505.1"/>
    </source>
</evidence>
<dbReference type="SUPFAM" id="SSF103473">
    <property type="entry name" value="MFS general substrate transporter"/>
    <property type="match status" value="1"/>
</dbReference>
<evidence type="ECO:0000256" key="2">
    <source>
        <dbReference type="ARBA" id="ARBA00022448"/>
    </source>
</evidence>
<dbReference type="Gene3D" id="1.20.1250.20">
    <property type="entry name" value="MFS general substrate transporter like domains"/>
    <property type="match status" value="1"/>
</dbReference>
<dbReference type="Proteomes" id="UP000675781">
    <property type="component" value="Unassembled WGS sequence"/>
</dbReference>
<evidence type="ECO:0000256" key="4">
    <source>
        <dbReference type="ARBA" id="ARBA00022692"/>
    </source>
</evidence>
<dbReference type="AlphaFoldDB" id="A0A941IPG3"/>
<feature type="transmembrane region" description="Helical" evidence="7">
    <location>
        <begin position="235"/>
        <end position="258"/>
    </location>
</feature>
<dbReference type="CDD" id="cd06173">
    <property type="entry name" value="MFS_MefA_like"/>
    <property type="match status" value="1"/>
</dbReference>
<keyword evidence="5 7" id="KW-1133">Transmembrane helix</keyword>
<keyword evidence="3" id="KW-1003">Cell membrane</keyword>
<keyword evidence="9" id="KW-1185">Reference proteome</keyword>
<evidence type="ECO:0000256" key="3">
    <source>
        <dbReference type="ARBA" id="ARBA00022475"/>
    </source>
</evidence>
<feature type="transmembrane region" description="Helical" evidence="7">
    <location>
        <begin position="322"/>
        <end position="342"/>
    </location>
</feature>
<dbReference type="PANTHER" id="PTHR23513">
    <property type="entry name" value="INTEGRAL MEMBRANE EFFLUX PROTEIN-RELATED"/>
    <property type="match status" value="1"/>
</dbReference>
<protein>
    <submittedName>
        <fullName evidence="8">MFS transporter</fullName>
    </submittedName>
</protein>
<feature type="transmembrane region" description="Helical" evidence="7">
    <location>
        <begin position="93"/>
        <end position="111"/>
    </location>
</feature>
<evidence type="ECO:0000256" key="7">
    <source>
        <dbReference type="SAM" id="Phobius"/>
    </source>
</evidence>
<keyword evidence="4 7" id="KW-0812">Transmembrane</keyword>
<feature type="transmembrane region" description="Helical" evidence="7">
    <location>
        <begin position="298"/>
        <end position="316"/>
    </location>
</feature>
<keyword evidence="2" id="KW-0813">Transport</keyword>
<dbReference type="GO" id="GO:0005886">
    <property type="term" value="C:plasma membrane"/>
    <property type="evidence" value="ECO:0007669"/>
    <property type="project" value="UniProtKB-SubCell"/>
</dbReference>
<dbReference type="RefSeq" id="WP_212530983.1">
    <property type="nucleotide sequence ID" value="NZ_JAGSOG010000146.1"/>
</dbReference>
<feature type="transmembrane region" description="Helical" evidence="7">
    <location>
        <begin position="264"/>
        <end position="286"/>
    </location>
</feature>
<comment type="caution">
    <text evidence="8">The sequence shown here is derived from an EMBL/GenBank/DDBJ whole genome shotgun (WGS) entry which is preliminary data.</text>
</comment>
<evidence type="ECO:0000256" key="6">
    <source>
        <dbReference type="ARBA" id="ARBA00023136"/>
    </source>
</evidence>
<feature type="transmembrane region" description="Helical" evidence="7">
    <location>
        <begin position="62"/>
        <end position="81"/>
    </location>
</feature>
<gene>
    <name evidence="8" type="ORF">KDL01_24720</name>
</gene>
<name>A0A941IPG3_9ACTN</name>
<evidence type="ECO:0000256" key="1">
    <source>
        <dbReference type="ARBA" id="ARBA00004651"/>
    </source>
</evidence>
<feature type="transmembrane region" description="Helical" evidence="7">
    <location>
        <begin position="23"/>
        <end position="50"/>
    </location>
</feature>
<sequence>MAQVEQQATAEPRSLWRERDFSLVWSGALISEMGDSVTSLALALTAVLLLHADAFQLGALRAASTAAFLLIALPAGVLVDRRRKRPVMLGADLGRMLLIGSIPVAAALGMLTLLQLYLVALAAGLLSVFFDVAYQSFVPVLVGRERLVEGNSKMGLPGSFANVIGPSAAGGLIALAGAARAMGADAGSFAVSATTLALLRTREPDPAPPAAKRRMAAEIAEGLRYVAGHRILRRIVACTATSNLFNGVWGSVLMLFLIDDLHAGASQIGLAFSLGSLGGLAGGFLAPWLARRLGSARMLWMSKAGLGWLLLAIPLARPGWGLLLVSLGQFVGSISAMTYNVAQVSYRQSVTPPHLLGRMNASVRWVIWGTIPVGALFGGWLGTVTSVRTTVLVGVLGSWLAVLWIVLSPLVKLREIPVPPADVPDGDPLP</sequence>